<dbReference type="EMBL" id="JBHLVF010000034">
    <property type="protein sequence ID" value="MFC0393766.1"/>
    <property type="molecule type" value="Genomic_DNA"/>
</dbReference>
<feature type="domain" description="Nudix hydrolase" evidence="1">
    <location>
        <begin position="39"/>
        <end position="182"/>
    </location>
</feature>
<dbReference type="Gene3D" id="3.90.79.10">
    <property type="entry name" value="Nucleoside Triphosphate Pyrophosphohydrolase"/>
    <property type="match status" value="1"/>
</dbReference>
<dbReference type="InterPro" id="IPR015797">
    <property type="entry name" value="NUDIX_hydrolase-like_dom_sf"/>
</dbReference>
<evidence type="ECO:0000313" key="2">
    <source>
        <dbReference type="EMBL" id="MFC0393766.1"/>
    </source>
</evidence>
<comment type="caution">
    <text evidence="2">The sequence shown here is derived from an EMBL/GenBank/DDBJ whole genome shotgun (WGS) entry which is preliminary data.</text>
</comment>
<evidence type="ECO:0000259" key="1">
    <source>
        <dbReference type="PROSITE" id="PS51462"/>
    </source>
</evidence>
<reference evidence="2 3" key="1">
    <citation type="submission" date="2024-09" db="EMBL/GenBank/DDBJ databases">
        <authorList>
            <person name="Sun Q."/>
            <person name="Mori K."/>
        </authorList>
    </citation>
    <scope>NUCLEOTIDE SEQUENCE [LARGE SCALE GENOMIC DNA]</scope>
    <source>
        <strain evidence="2 3">CCM 4839</strain>
    </source>
</reference>
<dbReference type="Proteomes" id="UP001589818">
    <property type="component" value="Unassembled WGS sequence"/>
</dbReference>
<dbReference type="Pfam" id="PF00293">
    <property type="entry name" value="NUDIX"/>
    <property type="match status" value="1"/>
</dbReference>
<dbReference type="CDD" id="cd04692">
    <property type="entry name" value="NUDIX_Hydrolase"/>
    <property type="match status" value="1"/>
</dbReference>
<sequence>MGLTRSEEGDEQEERFDIYDEAETWIGTAARSTVHAMGYWHRSFHCWLIRQDGGRKLVLFQQRSANKDTFPLHYDITAAGHLAAGETMQDASREVEEELGVGVQYESLLPLGEARHEAVGTAKGVPFIDREISSVHGFVYEGTLSALQLQAEEVAGVYEADLDDMIALFENRLAYVTASGMEYGSGGRLQETERIVYASDFVTRPASYYAGVFRALLNHIVS</sequence>
<dbReference type="SUPFAM" id="SSF55811">
    <property type="entry name" value="Nudix"/>
    <property type="match status" value="1"/>
</dbReference>
<evidence type="ECO:0000313" key="3">
    <source>
        <dbReference type="Proteomes" id="UP001589818"/>
    </source>
</evidence>
<name>A0ABV6JCX9_9BACL</name>
<dbReference type="InterPro" id="IPR000086">
    <property type="entry name" value="NUDIX_hydrolase_dom"/>
</dbReference>
<dbReference type="PANTHER" id="PTHR10885:SF0">
    <property type="entry name" value="ISOPENTENYL-DIPHOSPHATE DELTA-ISOMERASE"/>
    <property type="match status" value="1"/>
</dbReference>
<dbReference type="PROSITE" id="PS51462">
    <property type="entry name" value="NUDIX"/>
    <property type="match status" value="1"/>
</dbReference>
<keyword evidence="3" id="KW-1185">Reference proteome</keyword>
<organism evidence="2 3">
    <name type="scientific">Paenibacillus mendelii</name>
    <dbReference type="NCBI Taxonomy" id="206163"/>
    <lineage>
        <taxon>Bacteria</taxon>
        <taxon>Bacillati</taxon>
        <taxon>Bacillota</taxon>
        <taxon>Bacilli</taxon>
        <taxon>Bacillales</taxon>
        <taxon>Paenibacillaceae</taxon>
        <taxon>Paenibacillus</taxon>
    </lineage>
</organism>
<accession>A0ABV6JCX9</accession>
<dbReference type="RefSeq" id="WP_204820560.1">
    <property type="nucleotide sequence ID" value="NZ_JANHOF010000013.1"/>
</dbReference>
<proteinExistence type="predicted"/>
<gene>
    <name evidence="2" type="ORF">ACFFJ8_20650</name>
</gene>
<protein>
    <submittedName>
        <fullName evidence="2">NUDIX domain-containing protein</fullName>
    </submittedName>
</protein>
<dbReference type="PANTHER" id="PTHR10885">
    <property type="entry name" value="ISOPENTENYL-DIPHOSPHATE DELTA-ISOMERASE"/>
    <property type="match status" value="1"/>
</dbReference>